<feature type="compositionally biased region" description="Low complexity" evidence="1">
    <location>
        <begin position="80"/>
        <end position="90"/>
    </location>
</feature>
<dbReference type="Pfam" id="PF18050">
    <property type="entry name" value="Cyclophil_like2"/>
    <property type="match status" value="1"/>
</dbReference>
<geneLocation type="plasmid" evidence="3">
    <name>pDson05</name>
</geneLocation>
<name>A0AAU7UG81_9DEIO</name>
<organism evidence="3">
    <name type="scientific">Deinococcus sonorensis KR-87</name>
    <dbReference type="NCBI Taxonomy" id="694439"/>
    <lineage>
        <taxon>Bacteria</taxon>
        <taxon>Thermotogati</taxon>
        <taxon>Deinococcota</taxon>
        <taxon>Deinococci</taxon>
        <taxon>Deinococcales</taxon>
        <taxon>Deinococcaceae</taxon>
        <taxon>Deinococcus</taxon>
    </lineage>
</organism>
<accession>A0AAU7UG81</accession>
<evidence type="ECO:0000256" key="1">
    <source>
        <dbReference type="SAM" id="MobiDB-lite"/>
    </source>
</evidence>
<dbReference type="Gene3D" id="2.40.100.20">
    <property type="match status" value="1"/>
</dbReference>
<dbReference type="RefSeq" id="WP_350245757.1">
    <property type="nucleotide sequence ID" value="NZ_CP158301.1"/>
</dbReference>
<dbReference type="EMBL" id="CP158301">
    <property type="protein sequence ID" value="XBV87608.1"/>
    <property type="molecule type" value="Genomic_DNA"/>
</dbReference>
<keyword evidence="3" id="KW-0614">Plasmid</keyword>
<protein>
    <submittedName>
        <fullName evidence="3">Cyclophilin-like fold protein</fullName>
    </submittedName>
</protein>
<feature type="region of interest" description="Disordered" evidence="1">
    <location>
        <begin position="58"/>
        <end position="90"/>
    </location>
</feature>
<reference evidence="3" key="1">
    <citation type="submission" date="2024-06" db="EMBL/GenBank/DDBJ databases">
        <title>Draft Genome Sequence of Deinococcus sonorensis Type Strain KR-87, a Biofilm Producing Representative of the Genus Deinococcus.</title>
        <authorList>
            <person name="Boren L.S."/>
            <person name="Grosso R.A."/>
            <person name="Hugenberg-Cox A.N."/>
            <person name="Hill J.T.E."/>
            <person name="Albert C.M."/>
            <person name="Tuohy J.M."/>
        </authorList>
    </citation>
    <scope>NUCLEOTIDE SEQUENCE</scope>
    <source>
        <strain evidence="3">KR-87</strain>
        <plasmid evidence="3">pDson05</plasmid>
    </source>
</reference>
<gene>
    <name evidence="3" type="ORF">ABOD76_22100</name>
</gene>
<dbReference type="InterPro" id="IPR041183">
    <property type="entry name" value="Cyclophilin-like"/>
</dbReference>
<dbReference type="InterPro" id="IPR029000">
    <property type="entry name" value="Cyclophilin-like_dom_sf"/>
</dbReference>
<feature type="domain" description="Cyclophilin-like" evidence="2">
    <location>
        <begin position="42"/>
        <end position="136"/>
    </location>
</feature>
<dbReference type="SUPFAM" id="SSF50891">
    <property type="entry name" value="Cyclophilin-like"/>
    <property type="match status" value="1"/>
</dbReference>
<sequence>MKSFSAALASSAAPTLLPATTGQKTVQKQASMHLTRTISGKTLKNSETTRDCLSLLPLTLTPEDDGGIEKTASPSRTLSPGGAPAGTTPKAGDIAYDAPLGNLALFHKDFRYSSGLIILGRLDEGVNVVRQLGNVQVISNISK</sequence>
<proteinExistence type="predicted"/>
<dbReference type="KEGG" id="dsc:ABOD76_22100"/>
<evidence type="ECO:0000259" key="2">
    <source>
        <dbReference type="Pfam" id="PF18050"/>
    </source>
</evidence>
<dbReference type="AlphaFoldDB" id="A0AAU7UG81"/>
<evidence type="ECO:0000313" key="3">
    <source>
        <dbReference type="EMBL" id="XBV87608.1"/>
    </source>
</evidence>